<reference evidence="1" key="1">
    <citation type="submission" date="2023-07" db="EMBL/GenBank/DDBJ databases">
        <title>Sorghum-associated microbial communities from plants grown in Nebraska, USA.</title>
        <authorList>
            <person name="Schachtman D."/>
        </authorList>
    </citation>
    <scope>NUCLEOTIDE SEQUENCE</scope>
    <source>
        <strain evidence="1">BE261</strain>
    </source>
</reference>
<sequence>MSIFDFAAGTDPAAAEAGAICSRKACRAQASWQLLWNNPKIHSPERRKTWLACADHREWLEDYLQTRGLWKETLPLDDSRASGGPGQDS</sequence>
<name>A0AAW8N8K1_PSEOX</name>
<gene>
    <name evidence="1" type="ORF">J2X12_001556</name>
</gene>
<dbReference type="GeneID" id="97421937"/>
<proteinExistence type="predicted"/>
<comment type="caution">
    <text evidence="1">The sequence shown here is derived from an EMBL/GenBank/DDBJ whole genome shotgun (WGS) entry which is preliminary data.</text>
</comment>
<dbReference type="RefSeq" id="WP_174174532.1">
    <property type="nucleotide sequence ID" value="NZ_JABTYH010000001.1"/>
</dbReference>
<dbReference type="AlphaFoldDB" id="A0AAW8N8K1"/>
<dbReference type="Proteomes" id="UP001262032">
    <property type="component" value="Unassembled WGS sequence"/>
</dbReference>
<accession>A0AAW8N8K1</accession>
<evidence type="ECO:0000313" key="2">
    <source>
        <dbReference type="Proteomes" id="UP001262032"/>
    </source>
</evidence>
<evidence type="ECO:0008006" key="3">
    <source>
        <dbReference type="Google" id="ProtNLM"/>
    </source>
</evidence>
<organism evidence="1 2">
    <name type="scientific">Pseudarthrobacter oxydans</name>
    <name type="common">Arthrobacter oxydans</name>
    <dbReference type="NCBI Taxonomy" id="1671"/>
    <lineage>
        <taxon>Bacteria</taxon>
        <taxon>Bacillati</taxon>
        <taxon>Actinomycetota</taxon>
        <taxon>Actinomycetes</taxon>
        <taxon>Micrococcales</taxon>
        <taxon>Micrococcaceae</taxon>
        <taxon>Pseudarthrobacter</taxon>
    </lineage>
</organism>
<evidence type="ECO:0000313" key="1">
    <source>
        <dbReference type="EMBL" id="MDR7163542.1"/>
    </source>
</evidence>
<protein>
    <recommendedName>
        <fullName evidence="3">Acetone carboxylase</fullName>
    </recommendedName>
</protein>
<dbReference type="EMBL" id="JAVDWN010000004">
    <property type="protein sequence ID" value="MDR7163542.1"/>
    <property type="molecule type" value="Genomic_DNA"/>
</dbReference>